<dbReference type="InterPro" id="IPR015864">
    <property type="entry name" value="FAD_synthase"/>
</dbReference>
<keyword evidence="8" id="KW-0547">Nucleotide-binding</keyword>
<dbReference type="FunFam" id="3.40.50.620:FF:000021">
    <property type="entry name" value="Riboflavin biosynthesis protein"/>
    <property type="match status" value="1"/>
</dbReference>
<evidence type="ECO:0000256" key="4">
    <source>
        <dbReference type="ARBA" id="ARBA00022630"/>
    </source>
</evidence>
<comment type="pathway">
    <text evidence="1">Cofactor biosynthesis; FAD biosynthesis; FAD from FMN: step 1/1.</text>
</comment>
<accession>A0A429X5R8</accession>
<comment type="catalytic activity">
    <reaction evidence="11">
        <text>FMN + ATP + H(+) = FAD + diphosphate</text>
        <dbReference type="Rhea" id="RHEA:17237"/>
        <dbReference type="ChEBI" id="CHEBI:15378"/>
        <dbReference type="ChEBI" id="CHEBI:30616"/>
        <dbReference type="ChEBI" id="CHEBI:33019"/>
        <dbReference type="ChEBI" id="CHEBI:57692"/>
        <dbReference type="ChEBI" id="CHEBI:58210"/>
        <dbReference type="EC" id="2.7.7.2"/>
    </reaction>
</comment>
<comment type="caution">
    <text evidence="13">The sequence shown here is derived from an EMBL/GenBank/DDBJ whole genome shotgun (WGS) entry which is preliminary data.</text>
</comment>
<evidence type="ECO:0000256" key="3">
    <source>
        <dbReference type="ARBA" id="ARBA00012393"/>
    </source>
</evidence>
<keyword evidence="7" id="KW-0548">Nucleotidyltransferase</keyword>
<dbReference type="Pfam" id="PF06574">
    <property type="entry name" value="FAD_syn"/>
    <property type="match status" value="1"/>
</dbReference>
<dbReference type="GO" id="GO:0003919">
    <property type="term" value="F:FMN adenylyltransferase activity"/>
    <property type="evidence" value="ECO:0007669"/>
    <property type="project" value="UniProtKB-EC"/>
</dbReference>
<dbReference type="InterPro" id="IPR014729">
    <property type="entry name" value="Rossmann-like_a/b/a_fold"/>
</dbReference>
<evidence type="ECO:0000313" key="13">
    <source>
        <dbReference type="EMBL" id="RST58788.1"/>
    </source>
</evidence>
<dbReference type="PANTHER" id="PTHR22749">
    <property type="entry name" value="RIBOFLAVIN KINASE/FMN ADENYLYLTRANSFERASE"/>
    <property type="match status" value="1"/>
</dbReference>
<dbReference type="GO" id="GO:0006747">
    <property type="term" value="P:FAD biosynthetic process"/>
    <property type="evidence" value="ECO:0007669"/>
    <property type="project" value="UniProtKB-UniPathway"/>
</dbReference>
<evidence type="ECO:0000256" key="11">
    <source>
        <dbReference type="ARBA" id="ARBA00049494"/>
    </source>
</evidence>
<dbReference type="CDD" id="cd02064">
    <property type="entry name" value="FAD_synthetase_N"/>
    <property type="match status" value="1"/>
</dbReference>
<gene>
    <name evidence="13" type="ORF">D5F11_015245</name>
</gene>
<evidence type="ECO:0000256" key="6">
    <source>
        <dbReference type="ARBA" id="ARBA00022679"/>
    </source>
</evidence>
<evidence type="ECO:0000259" key="12">
    <source>
        <dbReference type="Pfam" id="PF06574"/>
    </source>
</evidence>
<evidence type="ECO:0000256" key="1">
    <source>
        <dbReference type="ARBA" id="ARBA00004726"/>
    </source>
</evidence>
<dbReference type="Gene3D" id="3.40.50.620">
    <property type="entry name" value="HUPs"/>
    <property type="match status" value="1"/>
</dbReference>
<feature type="domain" description="FAD synthetase" evidence="12">
    <location>
        <begin position="13"/>
        <end position="155"/>
    </location>
</feature>
<evidence type="ECO:0000256" key="10">
    <source>
        <dbReference type="ARBA" id="ARBA00022840"/>
    </source>
</evidence>
<comment type="similarity">
    <text evidence="2">Belongs to the RibF family.</text>
</comment>
<dbReference type="GO" id="GO:0008531">
    <property type="term" value="F:riboflavin kinase activity"/>
    <property type="evidence" value="ECO:0007669"/>
    <property type="project" value="TreeGrafter"/>
</dbReference>
<evidence type="ECO:0000256" key="5">
    <source>
        <dbReference type="ARBA" id="ARBA00022643"/>
    </source>
</evidence>
<keyword evidence="4" id="KW-0285">Flavoprotein</keyword>
<dbReference type="OrthoDB" id="9803667at2"/>
<keyword evidence="10" id="KW-0067">ATP-binding</keyword>
<keyword evidence="5" id="KW-0288">FMN</keyword>
<evidence type="ECO:0000256" key="9">
    <source>
        <dbReference type="ARBA" id="ARBA00022827"/>
    </source>
</evidence>
<dbReference type="SUPFAM" id="SSF52374">
    <property type="entry name" value="Nucleotidylyl transferase"/>
    <property type="match status" value="1"/>
</dbReference>
<keyword evidence="6" id="KW-0808">Transferase</keyword>
<dbReference type="InterPro" id="IPR023468">
    <property type="entry name" value="Riboflavin_kinase"/>
</dbReference>
<protein>
    <recommendedName>
        <fullName evidence="3">FAD synthase</fullName>
        <ecNumber evidence="3">2.7.7.2</ecNumber>
    </recommendedName>
</protein>
<dbReference type="AlphaFoldDB" id="A0A429X5R8"/>
<sequence length="182" mass="20825">MRVMNDNELSLPASVVSIGAFDGLHKGHQALIKQAVRRAHELEIPSVVYTFDPPPRAYFQNQRVLTSIDEKLALIEKLNVDYTIVANFDQHYASKPPADFIAELSRLNTREIWVGSDFHFGKGKQGNIELLSNYFTINIHPFITCEQGEKISSTRIRELLQNNDWLKVYQLLGRNNLETIDI</sequence>
<keyword evidence="9" id="KW-0274">FAD</keyword>
<dbReference type="GO" id="GO:0009398">
    <property type="term" value="P:FMN biosynthetic process"/>
    <property type="evidence" value="ECO:0007669"/>
    <property type="project" value="TreeGrafter"/>
</dbReference>
<evidence type="ECO:0000256" key="7">
    <source>
        <dbReference type="ARBA" id="ARBA00022695"/>
    </source>
</evidence>
<evidence type="ECO:0000256" key="2">
    <source>
        <dbReference type="ARBA" id="ARBA00010214"/>
    </source>
</evidence>
<dbReference type="UniPathway" id="UPA00277">
    <property type="reaction ID" value="UER00407"/>
</dbReference>
<dbReference type="GO" id="GO:0005524">
    <property type="term" value="F:ATP binding"/>
    <property type="evidence" value="ECO:0007669"/>
    <property type="project" value="UniProtKB-KW"/>
</dbReference>
<dbReference type="EC" id="2.7.7.2" evidence="3"/>
<evidence type="ECO:0000313" key="14">
    <source>
        <dbReference type="Proteomes" id="UP000287296"/>
    </source>
</evidence>
<reference evidence="13 14" key="1">
    <citation type="submission" date="2018-12" db="EMBL/GenBank/DDBJ databases">
        <authorList>
            <person name="Sun L."/>
            <person name="Chen Z."/>
        </authorList>
    </citation>
    <scope>NUCLEOTIDE SEQUENCE [LARGE SCALE GENOMIC DNA]</scope>
    <source>
        <strain evidence="13 14">LMG 29736</strain>
    </source>
</reference>
<dbReference type="EMBL" id="QYTW02000016">
    <property type="protein sequence ID" value="RST58788.1"/>
    <property type="molecule type" value="Genomic_DNA"/>
</dbReference>
<evidence type="ECO:0000256" key="8">
    <source>
        <dbReference type="ARBA" id="ARBA00022741"/>
    </source>
</evidence>
<dbReference type="RefSeq" id="WP_120117051.1">
    <property type="nucleotide sequence ID" value="NZ_QYTW02000016.1"/>
</dbReference>
<dbReference type="PANTHER" id="PTHR22749:SF6">
    <property type="entry name" value="RIBOFLAVIN KINASE"/>
    <property type="match status" value="1"/>
</dbReference>
<organism evidence="13 14">
    <name type="scientific">Siminovitchia terrae</name>
    <name type="common">Bacillus terrae</name>
    <dbReference type="NCBI Taxonomy" id="1914933"/>
    <lineage>
        <taxon>Bacteria</taxon>
        <taxon>Bacillati</taxon>
        <taxon>Bacillota</taxon>
        <taxon>Bacilli</taxon>
        <taxon>Bacillales</taxon>
        <taxon>Bacillaceae</taxon>
        <taxon>Siminovitchia</taxon>
    </lineage>
</organism>
<dbReference type="GO" id="GO:0009231">
    <property type="term" value="P:riboflavin biosynthetic process"/>
    <property type="evidence" value="ECO:0007669"/>
    <property type="project" value="InterPro"/>
</dbReference>
<dbReference type="Proteomes" id="UP000287296">
    <property type="component" value="Unassembled WGS sequence"/>
</dbReference>
<proteinExistence type="inferred from homology"/>
<name>A0A429X5R8_SIMTE</name>